<evidence type="ECO:0000313" key="3">
    <source>
        <dbReference type="Proteomes" id="UP000184267"/>
    </source>
</evidence>
<keyword evidence="3" id="KW-1185">Reference proteome</keyword>
<organism evidence="2 3">
    <name type="scientific">Trametes pubescens</name>
    <name type="common">White-rot fungus</name>
    <dbReference type="NCBI Taxonomy" id="154538"/>
    <lineage>
        <taxon>Eukaryota</taxon>
        <taxon>Fungi</taxon>
        <taxon>Dikarya</taxon>
        <taxon>Basidiomycota</taxon>
        <taxon>Agaricomycotina</taxon>
        <taxon>Agaricomycetes</taxon>
        <taxon>Polyporales</taxon>
        <taxon>Polyporaceae</taxon>
        <taxon>Trametes</taxon>
    </lineage>
</organism>
<accession>A0A1M2VFZ8</accession>
<evidence type="ECO:0000313" key="2">
    <source>
        <dbReference type="EMBL" id="OJT06510.1"/>
    </source>
</evidence>
<feature type="region of interest" description="Disordered" evidence="1">
    <location>
        <begin position="340"/>
        <end position="397"/>
    </location>
</feature>
<proteinExistence type="predicted"/>
<dbReference type="EMBL" id="MNAD01001304">
    <property type="protein sequence ID" value="OJT06510.1"/>
    <property type="molecule type" value="Genomic_DNA"/>
</dbReference>
<sequence length="397" mass="44503">MAFTSAASRIDGACSSATSPKAAFIESLYLTIIEQAALESFNAAITVTAETLSRWFNLLTPIENRMGIIPVDVECWKYLRYQFKPSGAEAALENSTLISPGDYAFYPIDEGIDSEGPWHPFLGYYELSPHARVEEWMVNDMSPEGRAKHQNTFAISELDRQAVMELYPNGCPFTGSAWNSRDGRVDVHWIYPPSLRGSMAVGLFTNHPEQEELKMMVTANMMPMRSDVYELWIANAISVDVDDGYKIIAFNETARECANLGTELVFESNIKRDNLLREHLRYTLGLRVIGGHVLGDFSLSDIADFFKIAKIGEDGQPVNPEDAEWKTPIGEVVLEELQVRPRKPTKATSFDEEDGNEGIPEINWNEVEDTETEDEENEAEAAEIESNGSYHSSDNEM</sequence>
<feature type="compositionally biased region" description="Acidic residues" evidence="1">
    <location>
        <begin position="366"/>
        <end position="383"/>
    </location>
</feature>
<comment type="caution">
    <text evidence="2">The sequence shown here is derived from an EMBL/GenBank/DDBJ whole genome shotgun (WGS) entry which is preliminary data.</text>
</comment>
<dbReference type="OMA" id="TELVWIF"/>
<dbReference type="OrthoDB" id="2788618at2759"/>
<dbReference type="Proteomes" id="UP000184267">
    <property type="component" value="Unassembled WGS sequence"/>
</dbReference>
<dbReference type="AlphaFoldDB" id="A0A1M2VFZ8"/>
<protein>
    <submittedName>
        <fullName evidence="2">Uncharacterized protein</fullName>
    </submittedName>
</protein>
<name>A0A1M2VFZ8_TRAPU</name>
<reference evidence="2 3" key="1">
    <citation type="submission" date="2016-10" db="EMBL/GenBank/DDBJ databases">
        <title>Genome sequence of the basidiomycete white-rot fungus Trametes pubescens.</title>
        <authorList>
            <person name="Makela M.R."/>
            <person name="Granchi Z."/>
            <person name="Peng M."/>
            <person name="De Vries R.P."/>
            <person name="Grigoriev I."/>
            <person name="Riley R."/>
            <person name="Hilden K."/>
        </authorList>
    </citation>
    <scope>NUCLEOTIDE SEQUENCE [LARGE SCALE GENOMIC DNA]</scope>
    <source>
        <strain evidence="2 3">FBCC735</strain>
    </source>
</reference>
<gene>
    <name evidence="2" type="ORF">TRAPUB_2587</name>
</gene>
<feature type="compositionally biased region" description="Polar residues" evidence="1">
    <location>
        <begin position="386"/>
        <end position="397"/>
    </location>
</feature>
<evidence type="ECO:0000256" key="1">
    <source>
        <dbReference type="SAM" id="MobiDB-lite"/>
    </source>
</evidence>